<evidence type="ECO:0000256" key="5">
    <source>
        <dbReference type="ARBA" id="ARBA00022679"/>
    </source>
</evidence>
<dbReference type="PANTHER" id="PTHR11557:SF0">
    <property type="entry name" value="PORPHOBILINOGEN DEAMINASE"/>
    <property type="match status" value="1"/>
</dbReference>
<organism evidence="11 12">
    <name type="scientific">Lutzomyia longipalpis</name>
    <name type="common">Sand fly</name>
    <dbReference type="NCBI Taxonomy" id="7200"/>
    <lineage>
        <taxon>Eukaryota</taxon>
        <taxon>Metazoa</taxon>
        <taxon>Ecdysozoa</taxon>
        <taxon>Arthropoda</taxon>
        <taxon>Hexapoda</taxon>
        <taxon>Insecta</taxon>
        <taxon>Pterygota</taxon>
        <taxon>Neoptera</taxon>
        <taxon>Endopterygota</taxon>
        <taxon>Diptera</taxon>
        <taxon>Nematocera</taxon>
        <taxon>Psychodoidea</taxon>
        <taxon>Psychodidae</taxon>
        <taxon>Lutzomyia</taxon>
        <taxon>Lutzomyia</taxon>
    </lineage>
</organism>
<dbReference type="InterPro" id="IPR036803">
    <property type="entry name" value="Porphobilinogen_deaminase_C_sf"/>
</dbReference>
<sequence length="399" mass="43817">MERDGDKIIRVGSRKSELALIQTKYVIGQLQALFPDRKFEIHTMSTVGDRVLNISLPKIGEKSLFTKDLEDALRTGRVDFVVHSLKDLPTTLPDGMAIGAVLEREDPRDALVLNEKHRGKTLKTLPEGSIIGTSSLRRAAQLARFYPQLTVCDIRGNLNTRLAKLDADNSKFAGIILAHAGLVRMGWEKRISQVLKCDELLYAVGQGALAVECRADAEEILRMLQKLCCRITEGRILAERSFLRTLGGGCSAPVAVSSSLKRARDQDGHKLTLRGAVWSLDGKTEIRDEVSCEVPFEVDATEVDGVPPKKVKVTEVPARRSPDIIDDSKATGGEAQNLDIGALINLHGDAFKRCPYSKQQQPHERCPLSIPIGQDVMGVCPFFRDNGKGEFGRGIRTGA</sequence>
<evidence type="ECO:0000313" key="10">
    <source>
        <dbReference type="EMBL" id="MBC1175556.1"/>
    </source>
</evidence>
<keyword evidence="6" id="KW-0627">Porphyrin biosynthesis</keyword>
<accession>A0A1B0CEG5</accession>
<evidence type="ECO:0000259" key="9">
    <source>
        <dbReference type="Pfam" id="PF03900"/>
    </source>
</evidence>
<dbReference type="HAMAP" id="MF_00260">
    <property type="entry name" value="Porphobil_deam"/>
    <property type="match status" value="1"/>
</dbReference>
<evidence type="ECO:0000256" key="1">
    <source>
        <dbReference type="ARBA" id="ARBA00001916"/>
    </source>
</evidence>
<dbReference type="NCBIfam" id="TIGR00212">
    <property type="entry name" value="hemC"/>
    <property type="match status" value="1"/>
</dbReference>
<reference evidence="11" key="3">
    <citation type="submission" date="2020-05" db="UniProtKB">
        <authorList>
            <consortium name="EnsemblMetazoa"/>
        </authorList>
    </citation>
    <scope>IDENTIFICATION</scope>
    <source>
        <strain evidence="11">Jacobina</strain>
    </source>
</reference>
<dbReference type="GO" id="GO:0004418">
    <property type="term" value="F:hydroxymethylbilane synthase activity"/>
    <property type="evidence" value="ECO:0007669"/>
    <property type="project" value="UniProtKB-EC"/>
</dbReference>
<evidence type="ECO:0000313" key="12">
    <source>
        <dbReference type="Proteomes" id="UP000092461"/>
    </source>
</evidence>
<dbReference type="CDD" id="cd13645">
    <property type="entry name" value="PBP2_HuPBGD_like"/>
    <property type="match status" value="1"/>
</dbReference>
<reference evidence="10" key="2">
    <citation type="journal article" date="2020" name="BMC">
        <title>Leishmania infection induces a limited differential gene expression in the sand fly midgut.</title>
        <authorList>
            <person name="Coutinho-Abreu I.V."/>
            <person name="Serafim T.D."/>
            <person name="Meneses C."/>
            <person name="Kamhawi S."/>
            <person name="Oliveira F."/>
            <person name="Valenzuela J.G."/>
        </authorList>
    </citation>
    <scope>NUCLEOTIDE SEQUENCE</scope>
    <source>
        <strain evidence="10">Jacobina</strain>
        <tissue evidence="10">Midgut</tissue>
    </source>
</reference>
<dbReference type="Gene3D" id="3.40.190.10">
    <property type="entry name" value="Periplasmic binding protein-like II"/>
    <property type="match status" value="2"/>
</dbReference>
<dbReference type="VEuPathDB" id="VectorBase:LLOJ002735"/>
<dbReference type="FunFam" id="3.40.190.10:FF:000005">
    <property type="entry name" value="Porphobilinogen deaminase"/>
    <property type="match status" value="1"/>
</dbReference>
<dbReference type="GO" id="GO:0005737">
    <property type="term" value="C:cytoplasm"/>
    <property type="evidence" value="ECO:0007669"/>
    <property type="project" value="TreeGrafter"/>
</dbReference>
<dbReference type="VEuPathDB" id="VectorBase:LLONM1_008842"/>
<protein>
    <recommendedName>
        <fullName evidence="4">hydroxymethylbilane synthase</fullName>
        <ecNumber evidence="4">2.5.1.61</ecNumber>
    </recommendedName>
    <alternativeName>
        <fullName evidence="7">Hydroxymethylbilane synthase</fullName>
    </alternativeName>
</protein>
<dbReference type="InterPro" id="IPR022418">
    <property type="entry name" value="Porphobilinogen_deaminase_C"/>
</dbReference>
<feature type="domain" description="Porphobilinogen deaminase C-terminal" evidence="9">
    <location>
        <begin position="235"/>
        <end position="294"/>
    </location>
</feature>
<evidence type="ECO:0000256" key="7">
    <source>
        <dbReference type="ARBA" id="ARBA00033064"/>
    </source>
</evidence>
<dbReference type="PANTHER" id="PTHR11557">
    <property type="entry name" value="PORPHOBILINOGEN DEAMINASE"/>
    <property type="match status" value="1"/>
</dbReference>
<dbReference type="InterPro" id="IPR022419">
    <property type="entry name" value="Porphobilin_deaminase_cofac_BS"/>
</dbReference>
<dbReference type="InterPro" id="IPR000860">
    <property type="entry name" value="HemC"/>
</dbReference>
<dbReference type="GO" id="GO:0006782">
    <property type="term" value="P:protoporphyrinogen IX biosynthetic process"/>
    <property type="evidence" value="ECO:0007669"/>
    <property type="project" value="UniProtKB-UniPathway"/>
</dbReference>
<dbReference type="EMBL" id="GITU01006853">
    <property type="protein sequence ID" value="MBC1175556.1"/>
    <property type="molecule type" value="Transcribed_RNA"/>
</dbReference>
<evidence type="ECO:0000256" key="2">
    <source>
        <dbReference type="ARBA" id="ARBA00004735"/>
    </source>
</evidence>
<dbReference type="AlphaFoldDB" id="A0A1B0CEG5"/>
<dbReference type="EMBL" id="AJWK01008851">
    <property type="status" value="NOT_ANNOTATED_CDS"/>
    <property type="molecule type" value="Genomic_DNA"/>
</dbReference>
<evidence type="ECO:0000259" key="8">
    <source>
        <dbReference type="Pfam" id="PF01379"/>
    </source>
</evidence>
<dbReference type="Gene3D" id="3.30.160.40">
    <property type="entry name" value="Porphobilinogen deaminase, C-terminal domain"/>
    <property type="match status" value="1"/>
</dbReference>
<dbReference type="FunFam" id="3.40.190.10:FF:000260">
    <property type="entry name" value="Porphobilinogen deaminase"/>
    <property type="match status" value="1"/>
</dbReference>
<dbReference type="PROSITE" id="PS00533">
    <property type="entry name" value="PORPHOBILINOGEN_DEAM"/>
    <property type="match status" value="1"/>
</dbReference>
<dbReference type="Pfam" id="PF01379">
    <property type="entry name" value="Porphobil_deam"/>
    <property type="match status" value="1"/>
</dbReference>
<evidence type="ECO:0000256" key="6">
    <source>
        <dbReference type="ARBA" id="ARBA00023244"/>
    </source>
</evidence>
<comment type="pathway">
    <text evidence="2">Porphyrin-containing compound metabolism; protoporphyrin-IX biosynthesis; coproporphyrinogen-III from 5-aminolevulinate: step 2/4.</text>
</comment>
<dbReference type="Pfam" id="PF03900">
    <property type="entry name" value="Porphobil_deamC"/>
    <property type="match status" value="1"/>
</dbReference>
<dbReference type="PRINTS" id="PR00151">
    <property type="entry name" value="PORPHBDMNASE"/>
</dbReference>
<feature type="domain" description="Porphobilinogen deaminase N-terminal" evidence="8">
    <location>
        <begin position="9"/>
        <end position="221"/>
    </location>
</feature>
<evidence type="ECO:0000256" key="4">
    <source>
        <dbReference type="ARBA" id="ARBA00012655"/>
    </source>
</evidence>
<dbReference type="SUPFAM" id="SSF53850">
    <property type="entry name" value="Periplasmic binding protein-like II"/>
    <property type="match status" value="1"/>
</dbReference>
<comment type="similarity">
    <text evidence="3">Belongs to the HMBS family.</text>
</comment>
<dbReference type="InterPro" id="IPR022417">
    <property type="entry name" value="Porphobilin_deaminase_N"/>
</dbReference>
<dbReference type="UniPathway" id="UPA00251">
    <property type="reaction ID" value="UER00319"/>
</dbReference>
<evidence type="ECO:0000313" key="11">
    <source>
        <dbReference type="EnsemblMetazoa" id="LLOJ002735-PA"/>
    </source>
</evidence>
<dbReference type="Proteomes" id="UP000092461">
    <property type="component" value="Unassembled WGS sequence"/>
</dbReference>
<dbReference type="EC" id="2.5.1.61" evidence="4"/>
<dbReference type="EnsemblMetazoa" id="LLOJ002735-RA">
    <property type="protein sequence ID" value="LLOJ002735-PA"/>
    <property type="gene ID" value="LLOJ002735"/>
</dbReference>
<name>A0A1B0CEG5_LUTLO</name>
<keyword evidence="5" id="KW-0808">Transferase</keyword>
<reference evidence="12" key="1">
    <citation type="submission" date="2012-05" db="EMBL/GenBank/DDBJ databases">
        <title>Whole Genome Assembly of Lutzomyia longipalpis.</title>
        <authorList>
            <person name="Richards S."/>
            <person name="Qu C."/>
            <person name="Dillon R."/>
            <person name="Worley K."/>
            <person name="Scherer S."/>
            <person name="Batterton M."/>
            <person name="Taylor A."/>
            <person name="Hawes A."/>
            <person name="Hernandez B."/>
            <person name="Kovar C."/>
            <person name="Mandapat C."/>
            <person name="Pham C."/>
            <person name="Qu C."/>
            <person name="Jing C."/>
            <person name="Bess C."/>
            <person name="Bandaranaike D."/>
            <person name="Ngo D."/>
            <person name="Ongeri F."/>
            <person name="Arias F."/>
            <person name="Lara F."/>
            <person name="Weissenberger G."/>
            <person name="Kamau G."/>
            <person name="Han H."/>
            <person name="Shen H."/>
            <person name="Dinh H."/>
            <person name="Khalil I."/>
            <person name="Jones J."/>
            <person name="Shafer J."/>
            <person name="Jayaseelan J."/>
            <person name="Quiroz J."/>
            <person name="Blankenburg K."/>
            <person name="Nguyen L."/>
            <person name="Jackson L."/>
            <person name="Francisco L."/>
            <person name="Tang L.-Y."/>
            <person name="Pu L.-L."/>
            <person name="Perales L."/>
            <person name="Lorensuhewa L."/>
            <person name="Munidasa M."/>
            <person name="Coyle M."/>
            <person name="Taylor M."/>
            <person name="Puazo M."/>
            <person name="Firestine M."/>
            <person name="Scheel M."/>
            <person name="Javaid M."/>
            <person name="Wang M."/>
            <person name="Li M."/>
            <person name="Tabassum N."/>
            <person name="Saada N."/>
            <person name="Osuji N."/>
            <person name="Aqrawi P."/>
            <person name="Fu Q."/>
            <person name="Thornton R."/>
            <person name="Raj R."/>
            <person name="Goodspeed R."/>
            <person name="Mata R."/>
            <person name="Najjar R."/>
            <person name="Gubbala S."/>
            <person name="Lee S."/>
            <person name="Denson S."/>
            <person name="Patil S."/>
            <person name="Macmil S."/>
            <person name="Qi S."/>
            <person name="Matskevitch T."/>
            <person name="Palculict T."/>
            <person name="Mathew T."/>
            <person name="Vee V."/>
            <person name="Velamala V."/>
            <person name="Korchina V."/>
            <person name="Cai W."/>
            <person name="Liu W."/>
            <person name="Dai W."/>
            <person name="Zou X."/>
            <person name="Zhu Y."/>
            <person name="Zhang Y."/>
            <person name="Wu Y.-Q."/>
            <person name="Xin Y."/>
            <person name="Nazarath L."/>
            <person name="Kovar C."/>
            <person name="Han Y."/>
            <person name="Muzny D."/>
            <person name="Gibbs R."/>
        </authorList>
    </citation>
    <scope>NUCLEOTIDE SEQUENCE [LARGE SCALE GENOMIC DNA]</scope>
    <source>
        <strain evidence="12">Jacobina</strain>
    </source>
</reference>
<keyword evidence="12" id="KW-1185">Reference proteome</keyword>
<proteinExistence type="inferred from homology"/>
<comment type="cofactor">
    <cofactor evidence="1">
        <name>dipyrromethane</name>
        <dbReference type="ChEBI" id="CHEBI:60342"/>
    </cofactor>
</comment>
<evidence type="ECO:0000256" key="3">
    <source>
        <dbReference type="ARBA" id="ARBA00005638"/>
    </source>
</evidence>
<dbReference type="SUPFAM" id="SSF54782">
    <property type="entry name" value="Porphobilinogen deaminase (hydroxymethylbilane synthase), C-terminal domain"/>
    <property type="match status" value="1"/>
</dbReference>